<protein>
    <recommendedName>
        <fullName evidence="3">D-xylose 1-dehydrogenase (NADP(+), D-xylono-1,5-lactone-forming)</fullName>
        <ecNumber evidence="3">1.1.1.179</ecNumber>
    </recommendedName>
    <alternativeName>
        <fullName evidence="4">D-xylose-NADP dehydrogenase</fullName>
    </alternativeName>
</protein>
<dbReference type="InterPro" id="IPR000683">
    <property type="entry name" value="Gfo/Idh/MocA-like_OxRdtase_N"/>
</dbReference>
<name>A0A2V1EB90_9PLEO</name>
<dbReference type="SUPFAM" id="SSF55347">
    <property type="entry name" value="Glyceraldehyde-3-phosphate dehydrogenase-like, C-terminal domain"/>
    <property type="match status" value="1"/>
</dbReference>
<dbReference type="EC" id="1.1.1.179" evidence="3"/>
<dbReference type="Pfam" id="PF22725">
    <property type="entry name" value="GFO_IDH_MocA_C3"/>
    <property type="match status" value="1"/>
</dbReference>
<evidence type="ECO:0000259" key="7">
    <source>
        <dbReference type="Pfam" id="PF22725"/>
    </source>
</evidence>
<dbReference type="EMBL" id="KZ805308">
    <property type="protein sequence ID" value="PVI06630.1"/>
    <property type="molecule type" value="Genomic_DNA"/>
</dbReference>
<evidence type="ECO:0000256" key="4">
    <source>
        <dbReference type="ARBA" id="ARBA00042988"/>
    </source>
</evidence>
<keyword evidence="9" id="KW-1185">Reference proteome</keyword>
<evidence type="ECO:0000259" key="6">
    <source>
        <dbReference type="Pfam" id="PF01408"/>
    </source>
</evidence>
<feature type="domain" description="Gfo/Idh/MocA-like oxidoreductase N-terminal" evidence="6">
    <location>
        <begin position="28"/>
        <end position="133"/>
    </location>
</feature>
<dbReference type="InterPro" id="IPR036291">
    <property type="entry name" value="NAD(P)-bd_dom_sf"/>
</dbReference>
<gene>
    <name evidence="8" type="ORF">DM02DRAFT_428078</name>
</gene>
<dbReference type="Gene3D" id="3.30.360.10">
    <property type="entry name" value="Dihydrodipicolinate Reductase, domain 2"/>
    <property type="match status" value="1"/>
</dbReference>
<dbReference type="InterPro" id="IPR050984">
    <property type="entry name" value="Gfo/Idh/MocA_domain"/>
</dbReference>
<dbReference type="GO" id="GO:0047837">
    <property type="term" value="F:D-xylose 1-dehydrogenase (NADP+) activity"/>
    <property type="evidence" value="ECO:0007669"/>
    <property type="project" value="UniProtKB-EC"/>
</dbReference>
<reference evidence="8 9" key="1">
    <citation type="journal article" date="2018" name="Sci. Rep.">
        <title>Comparative genomics provides insights into the lifestyle and reveals functional heterogeneity of dark septate endophytic fungi.</title>
        <authorList>
            <person name="Knapp D.G."/>
            <person name="Nemeth J.B."/>
            <person name="Barry K."/>
            <person name="Hainaut M."/>
            <person name="Henrissat B."/>
            <person name="Johnson J."/>
            <person name="Kuo A."/>
            <person name="Lim J.H.P."/>
            <person name="Lipzen A."/>
            <person name="Nolan M."/>
            <person name="Ohm R.A."/>
            <person name="Tamas L."/>
            <person name="Grigoriev I.V."/>
            <person name="Spatafora J.W."/>
            <person name="Nagy L.G."/>
            <person name="Kovacs G.M."/>
        </authorList>
    </citation>
    <scope>NUCLEOTIDE SEQUENCE [LARGE SCALE GENOMIC DNA]</scope>
    <source>
        <strain evidence="8 9">DSE2036</strain>
    </source>
</reference>
<keyword evidence="2" id="KW-0560">Oxidoreductase</keyword>
<evidence type="ECO:0000256" key="5">
    <source>
        <dbReference type="ARBA" id="ARBA00049233"/>
    </source>
</evidence>
<dbReference type="OrthoDB" id="6417021at2759"/>
<dbReference type="PANTHER" id="PTHR22604">
    <property type="entry name" value="OXIDOREDUCTASES"/>
    <property type="match status" value="1"/>
</dbReference>
<accession>A0A2V1EB90</accession>
<organism evidence="8 9">
    <name type="scientific">Periconia macrospinosa</name>
    <dbReference type="NCBI Taxonomy" id="97972"/>
    <lineage>
        <taxon>Eukaryota</taxon>
        <taxon>Fungi</taxon>
        <taxon>Dikarya</taxon>
        <taxon>Ascomycota</taxon>
        <taxon>Pezizomycotina</taxon>
        <taxon>Dothideomycetes</taxon>
        <taxon>Pleosporomycetidae</taxon>
        <taxon>Pleosporales</taxon>
        <taxon>Massarineae</taxon>
        <taxon>Periconiaceae</taxon>
        <taxon>Periconia</taxon>
    </lineage>
</organism>
<evidence type="ECO:0000313" key="9">
    <source>
        <dbReference type="Proteomes" id="UP000244855"/>
    </source>
</evidence>
<dbReference type="AlphaFoldDB" id="A0A2V1EB90"/>
<evidence type="ECO:0000256" key="3">
    <source>
        <dbReference type="ARBA" id="ARBA00038984"/>
    </source>
</evidence>
<dbReference type="Pfam" id="PF01408">
    <property type="entry name" value="GFO_IDH_MocA"/>
    <property type="match status" value="1"/>
</dbReference>
<feature type="domain" description="GFO/IDH/MocA-like oxidoreductase" evidence="7">
    <location>
        <begin position="164"/>
        <end position="266"/>
    </location>
</feature>
<evidence type="ECO:0000256" key="1">
    <source>
        <dbReference type="ARBA" id="ARBA00010928"/>
    </source>
</evidence>
<sequence>MAAALLGWVQRVYSEFKPPVATKNNGALRMGILGAANIAPMALITPAKSHPDVVVAAVAARDFKRATAFAKKHGIPVVHKTYDDLINDPAIDSIYNPLPNGLHYEWTLKALRAGKHVLLEKPSVSNAEEARSLFLHPILQGPNAPVLLEAFHYRFHPLWSTVLNLFAKEDVEEVTAISSLFAGMFPKDDIRFVYKLSGGTLMDFGTYDVSTLRSIFGEEPVSVKSVAYRPAPLDPQCDEAIVAEYEFSGGRAGKIDADLQAKGGYPLAALTKNLPSFRNMLPKVEIKLKPKVEKVDGGLEKTTRKEIIVWNFMAPHLYHRVDIITKTQLKNPQDGKVVKENKGVEYIKEYKWPEEQARKKGEEWWTTYRYMLEEFVNRVKNREGSGIWVEPEDSIRQMEMIDATYKKAGLPLRPTNHTLEVSK</sequence>
<evidence type="ECO:0000313" key="8">
    <source>
        <dbReference type="EMBL" id="PVI06630.1"/>
    </source>
</evidence>
<comment type="catalytic activity">
    <reaction evidence="5">
        <text>D-xylose + NADP(+) = D-xylono-1,5-lactone + NADPH + H(+)</text>
        <dbReference type="Rhea" id="RHEA:22000"/>
        <dbReference type="ChEBI" id="CHEBI:15378"/>
        <dbReference type="ChEBI" id="CHEBI:15867"/>
        <dbReference type="ChEBI" id="CHEBI:53455"/>
        <dbReference type="ChEBI" id="CHEBI:57783"/>
        <dbReference type="ChEBI" id="CHEBI:58349"/>
        <dbReference type="EC" id="1.1.1.179"/>
    </reaction>
</comment>
<dbReference type="STRING" id="97972.A0A2V1EB90"/>
<dbReference type="InterPro" id="IPR055170">
    <property type="entry name" value="GFO_IDH_MocA-like_dom"/>
</dbReference>
<proteinExistence type="inferred from homology"/>
<dbReference type="Proteomes" id="UP000244855">
    <property type="component" value="Unassembled WGS sequence"/>
</dbReference>
<evidence type="ECO:0000256" key="2">
    <source>
        <dbReference type="ARBA" id="ARBA00023002"/>
    </source>
</evidence>
<dbReference type="Gene3D" id="3.40.50.720">
    <property type="entry name" value="NAD(P)-binding Rossmann-like Domain"/>
    <property type="match status" value="1"/>
</dbReference>
<dbReference type="SUPFAM" id="SSF51735">
    <property type="entry name" value="NAD(P)-binding Rossmann-fold domains"/>
    <property type="match status" value="1"/>
</dbReference>
<comment type="similarity">
    <text evidence="1">Belongs to the Gfo/Idh/MocA family.</text>
</comment>
<dbReference type="GO" id="GO:0000166">
    <property type="term" value="F:nucleotide binding"/>
    <property type="evidence" value="ECO:0007669"/>
    <property type="project" value="InterPro"/>
</dbReference>
<dbReference type="PANTHER" id="PTHR22604:SF105">
    <property type="entry name" value="TRANS-1,2-DIHYDROBENZENE-1,2-DIOL DEHYDROGENASE"/>
    <property type="match status" value="1"/>
</dbReference>